<dbReference type="Proteomes" id="UP000013237">
    <property type="component" value="Unassembled WGS sequence"/>
</dbReference>
<keyword evidence="2" id="KW-0812">Transmembrane</keyword>
<dbReference type="AlphaFoldDB" id="A0AAD2ZX03"/>
<accession>A0AAD2ZX03</accession>
<evidence type="ECO:0000256" key="1">
    <source>
        <dbReference type="SAM" id="MobiDB-lite"/>
    </source>
</evidence>
<dbReference type="PROSITE" id="PS51257">
    <property type="entry name" value="PROKAR_LIPOPROTEIN"/>
    <property type="match status" value="1"/>
</dbReference>
<organism evidence="3 4">
    <name type="scientific">Pseudomonas putida TRO1</name>
    <dbReference type="NCBI Taxonomy" id="1227924"/>
    <lineage>
        <taxon>Bacteria</taxon>
        <taxon>Pseudomonadati</taxon>
        <taxon>Pseudomonadota</taxon>
        <taxon>Gammaproteobacteria</taxon>
        <taxon>Pseudomonadales</taxon>
        <taxon>Pseudomonadaceae</taxon>
        <taxon>Pseudomonas</taxon>
    </lineage>
</organism>
<evidence type="ECO:0008006" key="5">
    <source>
        <dbReference type="Google" id="ProtNLM"/>
    </source>
</evidence>
<keyword evidence="2" id="KW-1133">Transmembrane helix</keyword>
<feature type="region of interest" description="Disordered" evidence="1">
    <location>
        <begin position="61"/>
        <end position="84"/>
    </location>
</feature>
<comment type="caution">
    <text evidence="3">The sequence shown here is derived from an EMBL/GenBank/DDBJ whole genome shotgun (WGS) entry which is preliminary data.</text>
</comment>
<dbReference type="EMBL" id="APBQ01000071">
    <property type="protein sequence ID" value="ENY77328.1"/>
    <property type="molecule type" value="Genomic_DNA"/>
</dbReference>
<sequence length="160" mass="17380">MAWSRWFAFGALFVMSASAIGCLGFAMYVGCHFLGAYDKHQEFMTKSPQQVVAVAAQPALKAPAKDVKPSKTASSQSVEPPVKPDNASNEKLYFTMLAPLIPASFSSALAIILFITIARFVTNFVRIGKESTEKETPEDYGAIAVLVQEIGKLIKTMRGK</sequence>
<evidence type="ECO:0000256" key="2">
    <source>
        <dbReference type="SAM" id="Phobius"/>
    </source>
</evidence>
<reference evidence="3 4" key="1">
    <citation type="submission" date="2013-02" db="EMBL/GenBank/DDBJ databases">
        <title>Insights into the proteome of triclosan-resistant Pseudomonas putida TRO1, isolated from activated sludge.</title>
        <authorList>
            <person name="Lolas I.B."/>
            <person name="Almeida B."/>
            <person name="Starnawski P.M."/>
            <person name="Soenderkaer M."/>
            <person name="Nielsen K.L."/>
            <person name="Nielsen J.L."/>
        </authorList>
    </citation>
    <scope>NUCLEOTIDE SEQUENCE [LARGE SCALE GENOMIC DNA]</scope>
    <source>
        <strain evidence="3 4">TRO1</strain>
    </source>
</reference>
<evidence type="ECO:0000313" key="3">
    <source>
        <dbReference type="EMBL" id="ENY77328.1"/>
    </source>
</evidence>
<feature type="transmembrane region" description="Helical" evidence="2">
    <location>
        <begin position="7"/>
        <end position="29"/>
    </location>
</feature>
<evidence type="ECO:0000313" key="4">
    <source>
        <dbReference type="Proteomes" id="UP000013237"/>
    </source>
</evidence>
<feature type="transmembrane region" description="Helical" evidence="2">
    <location>
        <begin position="100"/>
        <end position="121"/>
    </location>
</feature>
<protein>
    <recommendedName>
        <fullName evidence="5">Lipoprotein</fullName>
    </recommendedName>
</protein>
<name>A0AAD2ZX03_PSEPU</name>
<gene>
    <name evidence="3" type="ORF">C206_12569</name>
</gene>
<keyword evidence="2" id="KW-0472">Membrane</keyword>
<proteinExistence type="predicted"/>